<proteinExistence type="predicted"/>
<feature type="transmembrane region" description="Helical" evidence="1">
    <location>
        <begin position="88"/>
        <end position="108"/>
    </location>
</feature>
<evidence type="ECO:0000256" key="1">
    <source>
        <dbReference type="SAM" id="Phobius"/>
    </source>
</evidence>
<feature type="transmembrane region" description="Helical" evidence="1">
    <location>
        <begin position="42"/>
        <end position="67"/>
    </location>
</feature>
<evidence type="ECO:0000313" key="3">
    <source>
        <dbReference type="Proteomes" id="UP000017131"/>
    </source>
</evidence>
<sequence length="192" mass="22404">MFEGTRWFYKVLYFITAMSPAYIIFLLQTYDKYFNNSTKYNNIFYISLLLFIILLVLLGMILKQILLYQYKYGTNEKVLSNEKRFDKILLKNGSVLSFLLGNILPSVVILENDIVICIVLFILLQILIYKLIVKSNDLFPNVVLILLKVDILVTKSGEYVFVFNGKKQCNKGIYHIGTPHISKMYITVKTKR</sequence>
<keyword evidence="1" id="KW-1133">Transmembrane helix</keyword>
<dbReference type="RefSeq" id="WP_023014782.1">
    <property type="nucleotide sequence ID" value="NZ_AXDY01000001.1"/>
</dbReference>
<keyword evidence="3" id="KW-1185">Reference proteome</keyword>
<organism evidence="2 3">
    <name type="scientific">Staphylococcus simulans UMC-CNS-990</name>
    <dbReference type="NCBI Taxonomy" id="1405498"/>
    <lineage>
        <taxon>Bacteria</taxon>
        <taxon>Bacillati</taxon>
        <taxon>Bacillota</taxon>
        <taxon>Bacilli</taxon>
        <taxon>Bacillales</taxon>
        <taxon>Staphylococcaceae</taxon>
        <taxon>Staphylococcus</taxon>
    </lineage>
</organism>
<dbReference type="EMBL" id="AXDY01000001">
    <property type="protein sequence ID" value="ERS94587.1"/>
    <property type="molecule type" value="Genomic_DNA"/>
</dbReference>
<protein>
    <submittedName>
        <fullName evidence="2">Uncharacterized protein</fullName>
    </submittedName>
</protein>
<dbReference type="Proteomes" id="UP000017131">
    <property type="component" value="Unassembled WGS sequence"/>
</dbReference>
<keyword evidence="1" id="KW-0472">Membrane</keyword>
<name>A0ABN0PG13_STASI</name>
<comment type="caution">
    <text evidence="2">The sequence shown here is derived from an EMBL/GenBank/DDBJ whole genome shotgun (WGS) entry which is preliminary data.</text>
</comment>
<evidence type="ECO:0000313" key="2">
    <source>
        <dbReference type="EMBL" id="ERS94587.1"/>
    </source>
</evidence>
<reference evidence="2 3" key="1">
    <citation type="journal article" date="2013" name="Genome Announc.">
        <title>Draft Genome Sequence of Staphylococcus simulans UMC-CNS-990, Isolated from a Case of Chronic Bovine Mastitis.</title>
        <authorList>
            <person name="Calcutt M.J."/>
            <person name="Foecking M.F."/>
            <person name="Hsieh H.Y."/>
            <person name="Perry J."/>
            <person name="Stewart G.C."/>
            <person name="Middleton J.R."/>
        </authorList>
    </citation>
    <scope>NUCLEOTIDE SEQUENCE [LARGE SCALE GENOMIC DNA]</scope>
    <source>
        <strain evidence="2 3">UMC-CNS-990</strain>
    </source>
</reference>
<feature type="transmembrane region" description="Helical" evidence="1">
    <location>
        <begin position="114"/>
        <end position="132"/>
    </location>
</feature>
<keyword evidence="1" id="KW-0812">Transmembrane</keyword>
<gene>
    <name evidence="2" type="ORF">SSIM_00405</name>
</gene>
<feature type="transmembrane region" description="Helical" evidence="1">
    <location>
        <begin position="7"/>
        <end position="30"/>
    </location>
</feature>
<accession>A0ABN0PG13</accession>